<dbReference type="Proteomes" id="UP000009046">
    <property type="component" value="Unassembled WGS sequence"/>
</dbReference>
<proteinExistence type="predicted"/>
<feature type="coiled-coil region" evidence="1">
    <location>
        <begin position="358"/>
        <end position="385"/>
    </location>
</feature>
<feature type="coiled-coil region" evidence="1">
    <location>
        <begin position="797"/>
        <end position="824"/>
    </location>
</feature>
<evidence type="ECO:0000256" key="2">
    <source>
        <dbReference type="SAM" id="MobiDB-lite"/>
    </source>
</evidence>
<accession>E0VBX1</accession>
<keyword evidence="1" id="KW-0175">Coiled coil</keyword>
<organism>
    <name type="scientific">Pediculus humanus subsp. corporis</name>
    <name type="common">Body louse</name>
    <dbReference type="NCBI Taxonomy" id="121224"/>
    <lineage>
        <taxon>Eukaryota</taxon>
        <taxon>Metazoa</taxon>
        <taxon>Ecdysozoa</taxon>
        <taxon>Arthropoda</taxon>
        <taxon>Hexapoda</taxon>
        <taxon>Insecta</taxon>
        <taxon>Pterygota</taxon>
        <taxon>Neoptera</taxon>
        <taxon>Paraneoptera</taxon>
        <taxon>Psocodea</taxon>
        <taxon>Troctomorpha</taxon>
        <taxon>Phthiraptera</taxon>
        <taxon>Anoplura</taxon>
        <taxon>Pediculidae</taxon>
        <taxon>Pediculus</taxon>
    </lineage>
</organism>
<evidence type="ECO:0000313" key="5">
    <source>
        <dbReference type="Proteomes" id="UP000009046"/>
    </source>
</evidence>
<dbReference type="RefSeq" id="XP_002423615.1">
    <property type="nucleotide sequence ID" value="XM_002423570.1"/>
</dbReference>
<dbReference type="EMBL" id="AAZO01000901">
    <property type="status" value="NOT_ANNOTATED_CDS"/>
    <property type="molecule type" value="Genomic_DNA"/>
</dbReference>
<dbReference type="eggNOG" id="ENOG502SAK9">
    <property type="taxonomic scope" value="Eukaryota"/>
</dbReference>
<dbReference type="AlphaFoldDB" id="E0VBX1"/>
<dbReference type="VEuPathDB" id="VectorBase:PHUM074970"/>
<reference evidence="4" key="3">
    <citation type="submission" date="2021-02" db="UniProtKB">
        <authorList>
            <consortium name="EnsemblMetazoa"/>
        </authorList>
    </citation>
    <scope>IDENTIFICATION</scope>
    <source>
        <strain evidence="4">USDA</strain>
    </source>
</reference>
<dbReference type="HOGENOM" id="CLU_324230_0_0_1"/>
<feature type="region of interest" description="Disordered" evidence="2">
    <location>
        <begin position="557"/>
        <end position="590"/>
    </location>
</feature>
<feature type="compositionally biased region" description="Basic and acidic residues" evidence="2">
    <location>
        <begin position="232"/>
        <end position="245"/>
    </location>
</feature>
<feature type="compositionally biased region" description="Low complexity" evidence="2">
    <location>
        <begin position="576"/>
        <end position="590"/>
    </location>
</feature>
<reference evidence="3" key="1">
    <citation type="submission" date="2007-04" db="EMBL/GenBank/DDBJ databases">
        <title>Annotation of Pediculus humanus corporis strain USDA.</title>
        <authorList>
            <person name="Kirkness E."/>
            <person name="Hannick L."/>
            <person name="Hass B."/>
            <person name="Bruggner R."/>
            <person name="Lawson D."/>
            <person name="Bidwell S."/>
            <person name="Joardar V."/>
            <person name="Caler E."/>
            <person name="Walenz B."/>
            <person name="Inman J."/>
            <person name="Schobel S."/>
            <person name="Galinsky K."/>
            <person name="Amedeo P."/>
            <person name="Strausberg R."/>
        </authorList>
    </citation>
    <scope>NUCLEOTIDE SEQUENCE</scope>
    <source>
        <strain evidence="3">USDA</strain>
    </source>
</reference>
<name>E0VBX1_PEDHC</name>
<dbReference type="EnsemblMetazoa" id="PHUM074970-RA">
    <property type="protein sequence ID" value="PHUM074970-PA"/>
    <property type="gene ID" value="PHUM074970"/>
</dbReference>
<dbReference type="CTD" id="8231276"/>
<evidence type="ECO:0000256" key="1">
    <source>
        <dbReference type="SAM" id="Coils"/>
    </source>
</evidence>
<dbReference type="EMBL" id="DS235044">
    <property type="protein sequence ID" value="EEB10877.1"/>
    <property type="molecule type" value="Genomic_DNA"/>
</dbReference>
<feature type="compositionally biased region" description="Basic and acidic residues" evidence="2">
    <location>
        <begin position="701"/>
        <end position="717"/>
    </location>
</feature>
<feature type="region of interest" description="Disordered" evidence="2">
    <location>
        <begin position="216"/>
        <end position="247"/>
    </location>
</feature>
<sequence length="891" mass="103267">MVGIGLNKGKVFSDFDCFKNEEWLHRRKLRIEQVRKQSKNIARVLRQKVENEGKIQSKELEKIEDIKFKCWKAEKLDEMERKLRYALEEFGLGHKLSELEPCPEEIIKVESNINYWKAQERGKLANLEQNNKIKAQNWEKNFYIETKKRTRKFEDLRSALVCSVSNKKHLLQQSNIPEIPSAFDIKRKTEKHVTIVKKKIRPAHPSSSKVIIKKVNSKKKKKQNLKNVNVSHQDKNNKNLPEKNSSRASVETIWINLNDVHDSSQTCSKNLKKGSTSNENFVLPSKTNSEVEFYNYHSRYPGKLYREVPNLIEKIEKEPEIEQNSIIEITTGVEKSELEKRQKAMIASEKRGNEAFKKEKTQRSYNNLILKLDELSKKEKLIKAESQILNTSMYMNDDRLFEKAKIKQRIMNSKFEGIFYGEKFKSLKMDSKKTKSESFSEVLENNRDLVGDNAPFPAISPNDLRKETKHFVSENSQSNTTEERTYEGSFKTTLKGRELRESISHNMVQSSKTNSNSNDSDNKYYGKKNFNCVQSDLSNNINRLIAKKSVCHRESQTENFQDASTEDKTQVESEISCQRSDSSSYSMSTSYKSPPSEIHCNTFHHLLHCLENSKENFRSRGSNKCLKEKNEGLKNLPRNISSSSQKENIKPFSKCDSNPTLKYYISKLLNMSREHVASLNISSDNHSVSNGTSLDIQQVTRGEKEPEKSPEINKFVKPESTNSESDIDEGCTFVYLGFSVIKIYKAKEVLKIKNMAFPFFLDESFQALKIEENNENFIDSSNNCMKGRKKFDFEGKTEKCTEKIKELSNLLNQLRQDKKSFFQNTIINFKNIDDSNGIDKYENRFDTSQFSENSSLLSVPFTDFSSSELYPDVMDELIKRDILSSPFKWSN</sequence>
<evidence type="ECO:0000313" key="4">
    <source>
        <dbReference type="EnsemblMetazoa" id="PHUM074970-PA"/>
    </source>
</evidence>
<dbReference type="OMA" id="ESEISCQ"/>
<reference evidence="3" key="2">
    <citation type="submission" date="2007-04" db="EMBL/GenBank/DDBJ databases">
        <title>The genome of the human body louse.</title>
        <authorList>
            <consortium name="The Human Body Louse Genome Consortium"/>
            <person name="Kirkness E."/>
            <person name="Walenz B."/>
            <person name="Hass B."/>
            <person name="Bruggner R."/>
            <person name="Strausberg R."/>
        </authorList>
    </citation>
    <scope>NUCLEOTIDE SEQUENCE</scope>
    <source>
        <strain evidence="3">USDA</strain>
    </source>
</reference>
<dbReference type="GeneID" id="8231276"/>
<dbReference type="OrthoDB" id="6359887at2759"/>
<dbReference type="KEGG" id="phu:Phum_PHUM074970"/>
<feature type="region of interest" description="Disordered" evidence="2">
    <location>
        <begin position="471"/>
        <end position="490"/>
    </location>
</feature>
<feature type="compositionally biased region" description="Polar residues" evidence="2">
    <location>
        <begin position="688"/>
        <end position="700"/>
    </location>
</feature>
<keyword evidence="5" id="KW-1185">Reference proteome</keyword>
<protein>
    <submittedName>
        <fullName evidence="3 4">Retiin, putative</fullName>
    </submittedName>
</protein>
<evidence type="ECO:0000313" key="3">
    <source>
        <dbReference type="EMBL" id="EEB10877.1"/>
    </source>
</evidence>
<feature type="region of interest" description="Disordered" evidence="2">
    <location>
        <begin position="688"/>
        <end position="725"/>
    </location>
</feature>
<dbReference type="InParanoid" id="E0VBX1"/>
<gene>
    <name evidence="4" type="primary">8231276</name>
    <name evidence="3" type="ORF">Phum_PHUM074970</name>
</gene>